<evidence type="ECO:0000256" key="4">
    <source>
        <dbReference type="HAMAP-Rule" id="MF_03011"/>
    </source>
</evidence>
<dbReference type="AlphaFoldDB" id="A0AAD9G6W8"/>
<comment type="subunit">
    <text evidence="4">Component of the eukaryotic translation initiation factor 3 (eIF-3) complex.</text>
</comment>
<reference evidence="6" key="1">
    <citation type="journal article" date="2014" name="Nucleic Acids Res.">
        <title>The evolutionary dynamics of variant antigen genes in Babesia reveal a history of genomic innovation underlying host-parasite interaction.</title>
        <authorList>
            <person name="Jackson A.P."/>
            <person name="Otto T.D."/>
            <person name="Darby A."/>
            <person name="Ramaprasad A."/>
            <person name="Xia D."/>
            <person name="Echaide I.E."/>
            <person name="Farber M."/>
            <person name="Gahlot S."/>
            <person name="Gamble J."/>
            <person name="Gupta D."/>
            <person name="Gupta Y."/>
            <person name="Jackson L."/>
            <person name="Malandrin L."/>
            <person name="Malas T.B."/>
            <person name="Moussa E."/>
            <person name="Nair M."/>
            <person name="Reid A.J."/>
            <person name="Sanders M."/>
            <person name="Sharma J."/>
            <person name="Tracey A."/>
            <person name="Quail M.A."/>
            <person name="Weir W."/>
            <person name="Wastling J.M."/>
            <person name="Hall N."/>
            <person name="Willadsen P."/>
            <person name="Lingelbach K."/>
            <person name="Shiels B."/>
            <person name="Tait A."/>
            <person name="Berriman M."/>
            <person name="Allred D.R."/>
            <person name="Pain A."/>
        </authorList>
    </citation>
    <scope>NUCLEOTIDE SEQUENCE</scope>
    <source>
        <strain evidence="6">1802A</strain>
    </source>
</reference>
<accession>A0AAD9G6W8</accession>
<evidence type="ECO:0000313" key="6">
    <source>
        <dbReference type="EMBL" id="KAK1932956.1"/>
    </source>
</evidence>
<comment type="function">
    <text evidence="4">Component of the eukaryotic translation initiation factor 3 (eIF-3) complex, which is involved in protein synthesis of a specialized repertoire of mRNAs and, together with other initiation factors, stimulates binding of mRNA and methionyl-tRNAi to the 40S ribosome. The eIF-3 complex specifically targets and initiates translation of a subset of mRNAs involved in cell proliferation.</text>
</comment>
<evidence type="ECO:0000256" key="3">
    <source>
        <dbReference type="ARBA" id="ARBA00022917"/>
    </source>
</evidence>
<dbReference type="InterPro" id="IPR019382">
    <property type="entry name" value="eIF3l"/>
</dbReference>
<dbReference type="GO" id="GO:0016282">
    <property type="term" value="C:eukaryotic 43S preinitiation complex"/>
    <property type="evidence" value="ECO:0007669"/>
    <property type="project" value="UniProtKB-UniRule"/>
</dbReference>
<comment type="caution">
    <text evidence="6">The sequence shown here is derived from an EMBL/GenBank/DDBJ whole genome shotgun (WGS) entry which is preliminary data.</text>
</comment>
<dbReference type="Pfam" id="PF10255">
    <property type="entry name" value="Paf67"/>
    <property type="match status" value="1"/>
</dbReference>
<evidence type="ECO:0000256" key="2">
    <source>
        <dbReference type="ARBA" id="ARBA00022540"/>
    </source>
</evidence>
<keyword evidence="3 4" id="KW-0648">Protein biosynthesis</keyword>
<dbReference type="PANTHER" id="PTHR13242">
    <property type="entry name" value="EUKARYOTIC TRANSLATION INITIATION FACTOR 3"/>
    <property type="match status" value="1"/>
</dbReference>
<protein>
    <recommendedName>
        <fullName evidence="4">Eukaryotic translation initiation factor 3 subunit L</fullName>
        <shortName evidence="4">eIF3l</shortName>
    </recommendedName>
</protein>
<keyword evidence="1 4" id="KW-0963">Cytoplasm</keyword>
<gene>
    <name evidence="6" type="ORF">X943_001575</name>
</gene>
<name>A0AAD9G6W8_BABDI</name>
<keyword evidence="2 4" id="KW-0396">Initiation factor</keyword>
<dbReference type="Proteomes" id="UP001195914">
    <property type="component" value="Unassembled WGS sequence"/>
</dbReference>
<dbReference type="GO" id="GO:0033290">
    <property type="term" value="C:eukaryotic 48S preinitiation complex"/>
    <property type="evidence" value="ECO:0007669"/>
    <property type="project" value="UniProtKB-UniRule"/>
</dbReference>
<evidence type="ECO:0000256" key="1">
    <source>
        <dbReference type="ARBA" id="ARBA00022490"/>
    </source>
</evidence>
<reference evidence="6" key="2">
    <citation type="submission" date="2021-05" db="EMBL/GenBank/DDBJ databases">
        <authorList>
            <person name="Pain A."/>
        </authorList>
    </citation>
    <scope>NUCLEOTIDE SEQUENCE</scope>
    <source>
        <strain evidence="6">1802A</strain>
    </source>
</reference>
<dbReference type="EMBL" id="JAHBMH010000073">
    <property type="protein sequence ID" value="KAK1932956.1"/>
    <property type="molecule type" value="Genomic_DNA"/>
</dbReference>
<comment type="similarity">
    <text evidence="4">Belongs to the eIF-3 subunit L family.</text>
</comment>
<dbReference type="GO" id="GO:0003743">
    <property type="term" value="F:translation initiation factor activity"/>
    <property type="evidence" value="ECO:0007669"/>
    <property type="project" value="UniProtKB-UniRule"/>
</dbReference>
<feature type="compositionally biased region" description="Polar residues" evidence="5">
    <location>
        <begin position="1"/>
        <end position="18"/>
    </location>
</feature>
<comment type="subcellular location">
    <subcellularLocation>
        <location evidence="4">Cytoplasm</location>
    </subcellularLocation>
</comment>
<evidence type="ECO:0000256" key="5">
    <source>
        <dbReference type="SAM" id="MobiDB-lite"/>
    </source>
</evidence>
<dbReference type="GO" id="GO:0001732">
    <property type="term" value="P:formation of cytoplasmic translation initiation complex"/>
    <property type="evidence" value="ECO:0007669"/>
    <property type="project" value="UniProtKB-UniRule"/>
</dbReference>
<feature type="region of interest" description="Disordered" evidence="5">
    <location>
        <begin position="1"/>
        <end position="24"/>
    </location>
</feature>
<organism evidence="6 7">
    <name type="scientific">Babesia divergens</name>
    <dbReference type="NCBI Taxonomy" id="32595"/>
    <lineage>
        <taxon>Eukaryota</taxon>
        <taxon>Sar</taxon>
        <taxon>Alveolata</taxon>
        <taxon>Apicomplexa</taxon>
        <taxon>Aconoidasida</taxon>
        <taxon>Piroplasmida</taxon>
        <taxon>Babesiidae</taxon>
        <taxon>Babesia</taxon>
    </lineage>
</organism>
<dbReference type="HAMAP" id="MF_03011">
    <property type="entry name" value="eIF3l"/>
    <property type="match status" value="1"/>
</dbReference>
<keyword evidence="7" id="KW-1185">Reference proteome</keyword>
<sequence length="542" mass="63195">MSSEDFSRQISRGTSPQRSMGGMVPRESDVIDFLLRLHDSLYHRNAEAVKNLYEHDLNVITDRHFKTSRWPSIADVAGFYSQSGRLHNLIMALYSEIYYRHVYYLGDVTFDDRYDSWEKYLKLLTYFIEEVEKGETSEGMSTLVIPASWVWDMLDEFVYQLQDACRWRSRLSRTEGASFADDEKVHSIWKVPTVLEMLHRLASNPIFLNTPFPTQRDGLENASLGFQLGYFASISLLRLHVLLGDYYTSVSMMSNLDLSSKFLYWKVPSYYVSMFYHLGFAYMMLRRYSDCIKVLSQVLIFLTKQRNYVASQSYQQSAMAKQTEKMYLILILCHTTTKIRLDETILQTIKEQYANRFYQLQGDNEEAFRDAFLKCCPKFIDASSSSVIPSDDEADITGGNLTEPLQRQLNMFLKEIGNQRRIDEIYSFAKLYHNISLDKLAALMKIGDDKELVRSYVLSVKHQTRQFVNSSSTVDVIPVTSESDLDLYIDQNILYIKSHRNEKLYVDYFLQQISRCKHTLRNLQSKRDEQIQTKKDGVVQDG</sequence>
<proteinExistence type="inferred from homology"/>
<evidence type="ECO:0000313" key="7">
    <source>
        <dbReference type="Proteomes" id="UP001195914"/>
    </source>
</evidence>
<dbReference type="GO" id="GO:0005852">
    <property type="term" value="C:eukaryotic translation initiation factor 3 complex"/>
    <property type="evidence" value="ECO:0007669"/>
    <property type="project" value="UniProtKB-UniRule"/>
</dbReference>
<dbReference type="PANTHER" id="PTHR13242:SF0">
    <property type="entry name" value="EUKARYOTIC TRANSLATION INITIATION FACTOR 3 SUBUNIT L"/>
    <property type="match status" value="1"/>
</dbReference>